<dbReference type="InterPro" id="IPR000719">
    <property type="entry name" value="Prot_kinase_dom"/>
</dbReference>
<dbReference type="PROSITE" id="PS00107">
    <property type="entry name" value="PROTEIN_KINASE_ATP"/>
    <property type="match status" value="2"/>
</dbReference>
<dbReference type="AlphaFoldDB" id="A0A8S1F6L9"/>
<dbReference type="Pfam" id="PF00433">
    <property type="entry name" value="Pkinase_C"/>
    <property type="match status" value="1"/>
</dbReference>
<proteinExistence type="inferred from homology"/>
<dbReference type="PROSITE" id="PS50011">
    <property type="entry name" value="PROTEIN_KINASE_DOM"/>
    <property type="match status" value="2"/>
</dbReference>
<comment type="similarity">
    <text evidence="2">Belongs to the protein kinase superfamily. AGC Ser/Thr protein kinase family. S6 kinase subfamily.</text>
</comment>
<evidence type="ECO:0000256" key="10">
    <source>
        <dbReference type="ARBA" id="ARBA00022840"/>
    </source>
</evidence>
<dbReference type="CDD" id="cd05582">
    <property type="entry name" value="STKc_RSK_N"/>
    <property type="match status" value="1"/>
</dbReference>
<evidence type="ECO:0000256" key="6">
    <source>
        <dbReference type="ARBA" id="ARBA00022679"/>
    </source>
</evidence>
<feature type="domain" description="AGC-kinase C-terminal" evidence="15">
    <location>
        <begin position="336"/>
        <end position="405"/>
    </location>
</feature>
<dbReference type="InterPro" id="IPR016024">
    <property type="entry name" value="ARM-type_fold"/>
</dbReference>
<evidence type="ECO:0000256" key="13">
    <source>
        <dbReference type="PROSITE-ProRule" id="PRU10141"/>
    </source>
</evidence>
<dbReference type="InterPro" id="IPR011009">
    <property type="entry name" value="Kinase-like_dom_sf"/>
</dbReference>
<sequence length="1198" mass="135282">MPLAQFAEPFGITPAAIENVSPGIDTAKIDVSMRSDADCSSDLSTTFGDKTDTTTETEIDIGDVRKCGEKADPRQFELLKVLGQGSFGKVFLVRKVRGRDAGHVYAMKVLKKATLKVRDRQRTKLERNILAHISHPFIVKLHYAFQTEGKLYLILDFLRGGDLFTRLSKEVMFTEDDVKFYLAELTLALEHLHSLGIVYRDLKPENILLDADGHIKVTDFGLSKEAIDSEKKTYSFCGTVEYMAPEVINRKGHSMAADFWSLGVLMFEMLTGHLPFQGSDRNDTMTQILKSKLSMPHFLTHEAQSLLRALFKRNAQNRLGAGPDGIEEIKRHPFFAKINFVKLLNKEIDPPFKPALATIDSTLYFDPEFTKRTPKDSPALPGSAANHEIFRGFSFVSAAVTEQQKKCEKPIRSVPTAKTNAFTDDYEILELIGRGAHSVVHKCAMKATRRKYAVKIVKKSDFDASEEVDILLRHSHHQYIVKLFDVYEDEAAIYMVEELCEGGELLDRLANKKSLGSEKDVAAVMGNLLFAVQYLHSQQVAHRDLTASNILFASKDGDPSSVRIVDFGFAKQSRAENGMLMTPCYTAQFVAPEVLRKQGYDRSCDVWSLGVLLHTMLTGCTPFSTGPNDTPDQILQRVGDGKISMSNSVWNNISENAKDLVRKMLDVDPNRRVNAKQALQHPWLWHRDVLPDRPIQDEKDGLDMKNVKKLHNLLQVALEQTYRAIQSAPSVELRPVGSSALAKRRLKEVLTTNYASNVKSTAIHFFRKFFATDRNQTLLPDESPYYERIVTRIMAFLNENTLLDDSRIDAIWIITNMCCISKQVTHLIVDMNCISTLLRFLKSPNKILVNQCIWALANIAADCQECKMRCRSVKLFRKLAQLLAKPNEMNTIDRKNAIWCINNLTSGGSVDIPFAVARSLIIALHKNLLGPDGEPMYTAARVLWSMASIVDDMNDLRKIGIVLRQPALLETAMLIFLSNKYTSLHTAALRLIGNIAVGDDSHTDKLINSPTFRYVIDVAMRSEEYKGEIAWICSNLAAGQPRHIDYLLQDEQFYNWVLAGAHSNDRRLKKECLWIVANMLVSADEKQIETLVNEGIVNMIPLLLKSEDVRLNEKALTSAIRILQEFPWQCKLYGILDIPNNINKDLLTDESPEMFVAHQRRLVQLMESMKTPKRSGFLANCRMISYSLTDMRCEPMIS</sequence>
<dbReference type="InterPro" id="IPR008271">
    <property type="entry name" value="Ser/Thr_kinase_AS"/>
</dbReference>
<evidence type="ECO:0000256" key="5">
    <source>
        <dbReference type="ARBA" id="ARBA00022553"/>
    </source>
</evidence>
<comment type="catalytic activity">
    <reaction evidence="12">
        <text>L-seryl-[protein] + ATP = O-phospho-L-seryl-[protein] + ADP + H(+)</text>
        <dbReference type="Rhea" id="RHEA:17989"/>
        <dbReference type="Rhea" id="RHEA-COMP:9863"/>
        <dbReference type="Rhea" id="RHEA-COMP:11604"/>
        <dbReference type="ChEBI" id="CHEBI:15378"/>
        <dbReference type="ChEBI" id="CHEBI:29999"/>
        <dbReference type="ChEBI" id="CHEBI:30616"/>
        <dbReference type="ChEBI" id="CHEBI:83421"/>
        <dbReference type="ChEBI" id="CHEBI:456216"/>
        <dbReference type="EC" id="2.7.11.1"/>
    </reaction>
</comment>
<dbReference type="SUPFAM" id="SSF56112">
    <property type="entry name" value="Protein kinase-like (PK-like)"/>
    <property type="match status" value="2"/>
</dbReference>
<dbReference type="GO" id="GO:0004674">
    <property type="term" value="F:protein serine/threonine kinase activity"/>
    <property type="evidence" value="ECO:0007669"/>
    <property type="project" value="UniProtKB-KW"/>
</dbReference>
<dbReference type="FunFam" id="1.10.510.10:FF:000010">
    <property type="entry name" value="Ribosomal protein S6 kinase"/>
    <property type="match status" value="1"/>
</dbReference>
<dbReference type="SMART" id="SM00185">
    <property type="entry name" value="ARM"/>
    <property type="match status" value="3"/>
</dbReference>
<dbReference type="Pfam" id="PF00514">
    <property type="entry name" value="Arm"/>
    <property type="match status" value="1"/>
</dbReference>
<dbReference type="InterPro" id="IPR000225">
    <property type="entry name" value="Armadillo"/>
</dbReference>
<keyword evidence="10 13" id="KW-0067">ATP-binding</keyword>
<dbReference type="GO" id="GO:0005524">
    <property type="term" value="F:ATP binding"/>
    <property type="evidence" value="ECO:0007669"/>
    <property type="project" value="UniProtKB-UniRule"/>
</dbReference>
<accession>A0A8S1F6L9</accession>
<dbReference type="Gene3D" id="1.10.510.10">
    <property type="entry name" value="Transferase(Phosphotransferase) domain 1"/>
    <property type="match status" value="2"/>
</dbReference>
<name>A0A8S1F6L9_9PELO</name>
<evidence type="ECO:0000259" key="15">
    <source>
        <dbReference type="PROSITE" id="PS51285"/>
    </source>
</evidence>
<keyword evidence="8 13" id="KW-0547">Nucleotide-binding</keyword>
<comment type="catalytic activity">
    <reaction evidence="11">
        <text>L-threonyl-[protein] + ATP = O-phospho-L-threonyl-[protein] + ADP + H(+)</text>
        <dbReference type="Rhea" id="RHEA:46608"/>
        <dbReference type="Rhea" id="RHEA-COMP:11060"/>
        <dbReference type="Rhea" id="RHEA-COMP:11605"/>
        <dbReference type="ChEBI" id="CHEBI:15378"/>
        <dbReference type="ChEBI" id="CHEBI:30013"/>
        <dbReference type="ChEBI" id="CHEBI:30616"/>
        <dbReference type="ChEBI" id="CHEBI:61977"/>
        <dbReference type="ChEBI" id="CHEBI:456216"/>
        <dbReference type="EC" id="2.7.11.1"/>
    </reaction>
</comment>
<dbReference type="InterPro" id="IPR041906">
    <property type="entry name" value="RSK_N"/>
</dbReference>
<protein>
    <recommendedName>
        <fullName evidence="3">non-specific serine/threonine protein kinase</fullName>
        <ecNumber evidence="3">2.7.11.1</ecNumber>
    </recommendedName>
</protein>
<dbReference type="SUPFAM" id="SSF48371">
    <property type="entry name" value="ARM repeat"/>
    <property type="match status" value="1"/>
</dbReference>
<evidence type="ECO:0000256" key="8">
    <source>
        <dbReference type="ARBA" id="ARBA00022741"/>
    </source>
</evidence>
<dbReference type="SMART" id="SM00133">
    <property type="entry name" value="S_TK_X"/>
    <property type="match status" value="1"/>
</dbReference>
<feature type="binding site" evidence="13">
    <location>
        <position position="459"/>
    </location>
    <ligand>
        <name>ATP</name>
        <dbReference type="ChEBI" id="CHEBI:30616"/>
    </ligand>
</feature>
<dbReference type="FunFam" id="1.10.510.10:FF:001170">
    <property type="entry name" value="Ribosomal protein S6 kinase alpha-1"/>
    <property type="match status" value="1"/>
</dbReference>
<keyword evidence="17" id="KW-1185">Reference proteome</keyword>
<dbReference type="Gene3D" id="3.30.200.20">
    <property type="entry name" value="Phosphorylase Kinase, domain 1"/>
    <property type="match status" value="2"/>
</dbReference>
<evidence type="ECO:0000256" key="11">
    <source>
        <dbReference type="ARBA" id="ARBA00047899"/>
    </source>
</evidence>
<evidence type="ECO:0000256" key="1">
    <source>
        <dbReference type="ARBA" id="ARBA00001946"/>
    </source>
</evidence>
<dbReference type="SMART" id="SM00220">
    <property type="entry name" value="S_TKc"/>
    <property type="match status" value="2"/>
</dbReference>
<dbReference type="FunFam" id="3.30.200.20:FF:000013">
    <property type="entry name" value="Ribosomal protein S6 kinase"/>
    <property type="match status" value="1"/>
</dbReference>
<dbReference type="Proteomes" id="UP000494206">
    <property type="component" value="Unassembled WGS sequence"/>
</dbReference>
<reference evidence="16 17" key="1">
    <citation type="submission" date="2020-04" db="EMBL/GenBank/DDBJ databases">
        <authorList>
            <person name="Laetsch R D."/>
            <person name="Stevens L."/>
            <person name="Kumar S."/>
            <person name="Blaxter L. M."/>
        </authorList>
    </citation>
    <scope>NUCLEOTIDE SEQUENCE [LARGE SCALE GENOMIC DNA]</scope>
</reference>
<dbReference type="Gene3D" id="1.25.10.10">
    <property type="entry name" value="Leucine-rich Repeat Variant"/>
    <property type="match status" value="1"/>
</dbReference>
<dbReference type="InterPro" id="IPR011989">
    <property type="entry name" value="ARM-like"/>
</dbReference>
<dbReference type="PANTHER" id="PTHR24351">
    <property type="entry name" value="RIBOSOMAL PROTEIN S6 KINASE"/>
    <property type="match status" value="1"/>
</dbReference>
<evidence type="ECO:0000313" key="17">
    <source>
        <dbReference type="Proteomes" id="UP000494206"/>
    </source>
</evidence>
<dbReference type="CDD" id="cd14091">
    <property type="entry name" value="STKc_RSK_C"/>
    <property type="match status" value="1"/>
</dbReference>
<keyword evidence="5" id="KW-0597">Phosphoprotein</keyword>
<gene>
    <name evidence="16" type="ORF">CBOVIS_LOCUS9677</name>
</gene>
<evidence type="ECO:0000259" key="14">
    <source>
        <dbReference type="PROSITE" id="PS50011"/>
    </source>
</evidence>
<dbReference type="PROSITE" id="PS00108">
    <property type="entry name" value="PROTEIN_KINASE_ST"/>
    <property type="match status" value="1"/>
</dbReference>
<dbReference type="InterPro" id="IPR017441">
    <property type="entry name" value="Protein_kinase_ATP_BS"/>
</dbReference>
<dbReference type="OrthoDB" id="63267at2759"/>
<comment type="caution">
    <text evidence="16">The sequence shown here is derived from an EMBL/GenBank/DDBJ whole genome shotgun (WGS) entry which is preliminary data.</text>
</comment>
<keyword evidence="7" id="KW-0677">Repeat</keyword>
<evidence type="ECO:0000256" key="9">
    <source>
        <dbReference type="ARBA" id="ARBA00022777"/>
    </source>
</evidence>
<keyword evidence="9" id="KW-0418">Kinase</keyword>
<dbReference type="Pfam" id="PF00069">
    <property type="entry name" value="Pkinase"/>
    <property type="match status" value="2"/>
</dbReference>
<organism evidence="16 17">
    <name type="scientific">Caenorhabditis bovis</name>
    <dbReference type="NCBI Taxonomy" id="2654633"/>
    <lineage>
        <taxon>Eukaryota</taxon>
        <taxon>Metazoa</taxon>
        <taxon>Ecdysozoa</taxon>
        <taxon>Nematoda</taxon>
        <taxon>Chromadorea</taxon>
        <taxon>Rhabditida</taxon>
        <taxon>Rhabditina</taxon>
        <taxon>Rhabditomorpha</taxon>
        <taxon>Rhabditoidea</taxon>
        <taxon>Rhabditidae</taxon>
        <taxon>Peloderinae</taxon>
        <taxon>Caenorhabditis</taxon>
    </lineage>
</organism>
<evidence type="ECO:0000256" key="2">
    <source>
        <dbReference type="ARBA" id="ARBA00009804"/>
    </source>
</evidence>
<dbReference type="EC" id="2.7.11.1" evidence="3"/>
<feature type="domain" description="Protein kinase" evidence="14">
    <location>
        <begin position="426"/>
        <end position="684"/>
    </location>
</feature>
<keyword evidence="6" id="KW-0808">Transferase</keyword>
<keyword evidence="4" id="KW-0723">Serine/threonine-protein kinase</keyword>
<comment type="cofactor">
    <cofactor evidence="1">
        <name>Mg(2+)</name>
        <dbReference type="ChEBI" id="CHEBI:18420"/>
    </cofactor>
</comment>
<dbReference type="InterPro" id="IPR017892">
    <property type="entry name" value="Pkinase_C"/>
</dbReference>
<feature type="domain" description="Protein kinase" evidence="14">
    <location>
        <begin position="76"/>
        <end position="335"/>
    </location>
</feature>
<evidence type="ECO:0000256" key="4">
    <source>
        <dbReference type="ARBA" id="ARBA00022527"/>
    </source>
</evidence>
<dbReference type="EMBL" id="CADEPM010000006">
    <property type="protein sequence ID" value="CAB3407810.1"/>
    <property type="molecule type" value="Genomic_DNA"/>
</dbReference>
<evidence type="ECO:0000256" key="7">
    <source>
        <dbReference type="ARBA" id="ARBA00022737"/>
    </source>
</evidence>
<dbReference type="PROSITE" id="PS51285">
    <property type="entry name" value="AGC_KINASE_CTER"/>
    <property type="match status" value="1"/>
</dbReference>
<evidence type="ECO:0000256" key="12">
    <source>
        <dbReference type="ARBA" id="ARBA00048679"/>
    </source>
</evidence>
<evidence type="ECO:0000256" key="3">
    <source>
        <dbReference type="ARBA" id="ARBA00012513"/>
    </source>
</evidence>
<dbReference type="InterPro" id="IPR000961">
    <property type="entry name" value="AGC-kinase_C"/>
</dbReference>
<feature type="binding site" evidence="13">
    <location>
        <position position="108"/>
    </location>
    <ligand>
        <name>ATP</name>
        <dbReference type="ChEBI" id="CHEBI:30616"/>
    </ligand>
</feature>
<evidence type="ECO:0000313" key="16">
    <source>
        <dbReference type="EMBL" id="CAB3407810.1"/>
    </source>
</evidence>